<reference evidence="4" key="2">
    <citation type="submission" date="2021-04" db="EMBL/GenBank/DDBJ databases">
        <authorList>
            <person name="Gilroy R."/>
        </authorList>
    </citation>
    <scope>NUCLEOTIDE SEQUENCE</scope>
    <source>
        <strain evidence="4">CHK189-11263</strain>
    </source>
</reference>
<dbReference type="AlphaFoldDB" id="A0A9D2S660"/>
<name>A0A9D2S660_9FIRM</name>
<evidence type="ECO:0000313" key="4">
    <source>
        <dbReference type="EMBL" id="HJB57421.1"/>
    </source>
</evidence>
<gene>
    <name evidence="4" type="ORF">H9714_07710</name>
</gene>
<dbReference type="PANTHER" id="PTHR43540:SF6">
    <property type="entry name" value="ISOCHORISMATASE-LIKE DOMAIN-CONTAINING PROTEIN"/>
    <property type="match status" value="1"/>
</dbReference>
<protein>
    <submittedName>
        <fullName evidence="4">Cysteine hydrolase</fullName>
    </submittedName>
</protein>
<dbReference type="SUPFAM" id="SSF52499">
    <property type="entry name" value="Isochorismatase-like hydrolases"/>
    <property type="match status" value="1"/>
</dbReference>
<dbReference type="PANTHER" id="PTHR43540">
    <property type="entry name" value="PEROXYUREIDOACRYLATE/UREIDOACRYLATE AMIDOHYDROLASE-RELATED"/>
    <property type="match status" value="1"/>
</dbReference>
<dbReference type="InterPro" id="IPR036380">
    <property type="entry name" value="Isochorismatase-like_sf"/>
</dbReference>
<organism evidence="4 5">
    <name type="scientific">Candidatus Flavonifractor intestinipullorum</name>
    <dbReference type="NCBI Taxonomy" id="2838587"/>
    <lineage>
        <taxon>Bacteria</taxon>
        <taxon>Bacillati</taxon>
        <taxon>Bacillota</taxon>
        <taxon>Clostridia</taxon>
        <taxon>Eubacteriales</taxon>
        <taxon>Oscillospiraceae</taxon>
        <taxon>Flavonifractor</taxon>
    </lineage>
</organism>
<dbReference type="InterPro" id="IPR050272">
    <property type="entry name" value="Isochorismatase-like_hydrls"/>
</dbReference>
<dbReference type="Proteomes" id="UP000824208">
    <property type="component" value="Unassembled WGS sequence"/>
</dbReference>
<dbReference type="EMBL" id="DWYC01000066">
    <property type="protein sequence ID" value="HJB57421.1"/>
    <property type="molecule type" value="Genomic_DNA"/>
</dbReference>
<evidence type="ECO:0000259" key="3">
    <source>
        <dbReference type="Pfam" id="PF00857"/>
    </source>
</evidence>
<proteinExistence type="inferred from homology"/>
<evidence type="ECO:0000313" key="5">
    <source>
        <dbReference type="Proteomes" id="UP000824208"/>
    </source>
</evidence>
<feature type="domain" description="Isochorismatase-like" evidence="3">
    <location>
        <begin position="4"/>
        <end position="172"/>
    </location>
</feature>
<dbReference type="CDD" id="cd00431">
    <property type="entry name" value="cysteine_hydrolases"/>
    <property type="match status" value="1"/>
</dbReference>
<dbReference type="GO" id="GO:0016787">
    <property type="term" value="F:hydrolase activity"/>
    <property type="evidence" value="ECO:0007669"/>
    <property type="project" value="UniProtKB-KW"/>
</dbReference>
<keyword evidence="2 4" id="KW-0378">Hydrolase</keyword>
<comment type="similarity">
    <text evidence="1">Belongs to the isochorismatase family.</text>
</comment>
<comment type="caution">
    <text evidence="4">The sequence shown here is derived from an EMBL/GenBank/DDBJ whole genome shotgun (WGS) entry which is preliminary data.</text>
</comment>
<sequence>MKKLLIVVDYQKDFVDGALGFPGAEALDGPIAERIAAYRAAGNDVVFTYDTHGGDYLRTQEGRKLPTPHCIAGEAGWELYGETGRAALPGDLRFRKPTFPSLELAEWLKGRSYGRVELCGLVSHICVLSNAVMVKAALPEAEVVVDARLTASYDPAAHEKALDVLEGLQVTVLGR</sequence>
<evidence type="ECO:0000256" key="2">
    <source>
        <dbReference type="ARBA" id="ARBA00022801"/>
    </source>
</evidence>
<evidence type="ECO:0000256" key="1">
    <source>
        <dbReference type="ARBA" id="ARBA00006336"/>
    </source>
</evidence>
<reference evidence="4" key="1">
    <citation type="journal article" date="2021" name="PeerJ">
        <title>Extensive microbial diversity within the chicken gut microbiome revealed by metagenomics and culture.</title>
        <authorList>
            <person name="Gilroy R."/>
            <person name="Ravi A."/>
            <person name="Getino M."/>
            <person name="Pursley I."/>
            <person name="Horton D.L."/>
            <person name="Alikhan N.F."/>
            <person name="Baker D."/>
            <person name="Gharbi K."/>
            <person name="Hall N."/>
            <person name="Watson M."/>
            <person name="Adriaenssens E.M."/>
            <person name="Foster-Nyarko E."/>
            <person name="Jarju S."/>
            <person name="Secka A."/>
            <person name="Antonio M."/>
            <person name="Oren A."/>
            <person name="Chaudhuri R.R."/>
            <person name="La Ragione R."/>
            <person name="Hildebrand F."/>
            <person name="Pallen M.J."/>
        </authorList>
    </citation>
    <scope>NUCLEOTIDE SEQUENCE</scope>
    <source>
        <strain evidence="4">CHK189-11263</strain>
    </source>
</reference>
<dbReference type="InterPro" id="IPR000868">
    <property type="entry name" value="Isochorismatase-like_dom"/>
</dbReference>
<dbReference type="Pfam" id="PF00857">
    <property type="entry name" value="Isochorismatase"/>
    <property type="match status" value="1"/>
</dbReference>
<dbReference type="Gene3D" id="3.40.50.850">
    <property type="entry name" value="Isochorismatase-like"/>
    <property type="match status" value="1"/>
</dbReference>
<accession>A0A9D2S660</accession>